<proteinExistence type="predicted"/>
<dbReference type="EMBL" id="JACEIK010000404">
    <property type="protein sequence ID" value="MCD7456460.1"/>
    <property type="molecule type" value="Genomic_DNA"/>
</dbReference>
<accession>A0ABS8SCB6</accession>
<gene>
    <name evidence="3" type="primary">EAF1A</name>
    <name evidence="3" type="ORF">HAX54_031856</name>
</gene>
<dbReference type="PANTHER" id="PTHR46774:SF9">
    <property type="entry name" value="CHROMATIN MODIFICATION-RELATED PROTEIN EAF1 B-LIKE"/>
    <property type="match status" value="1"/>
</dbReference>
<protein>
    <submittedName>
        <fullName evidence="3">Chromatin modification- protein EAF1 A</fullName>
    </submittedName>
</protein>
<feature type="domain" description="Myb-like" evidence="2">
    <location>
        <begin position="25"/>
        <end position="77"/>
    </location>
</feature>
<keyword evidence="4" id="KW-1185">Reference proteome</keyword>
<comment type="caution">
    <text evidence="3">The sequence shown here is derived from an EMBL/GenBank/DDBJ whole genome shotgun (WGS) entry which is preliminary data.</text>
</comment>
<sequence>MFCGRDQGRRAKTLKMSAGQAGSGSPWSLFQDQVLIVLVHDMGPNWELVSDAFNNTLQFKCIYRKPKECKERHKILLDRSGGDGADSTDDSGSSLPYPSTLPVIPKGSARKLFQNLLGHGRGCT</sequence>
<feature type="region of interest" description="Disordered" evidence="1">
    <location>
        <begin position="74"/>
        <end position="102"/>
    </location>
</feature>
<dbReference type="InterPro" id="IPR009057">
    <property type="entry name" value="Homeodomain-like_sf"/>
</dbReference>
<organism evidence="3 4">
    <name type="scientific">Datura stramonium</name>
    <name type="common">Jimsonweed</name>
    <name type="synonym">Common thornapple</name>
    <dbReference type="NCBI Taxonomy" id="4076"/>
    <lineage>
        <taxon>Eukaryota</taxon>
        <taxon>Viridiplantae</taxon>
        <taxon>Streptophyta</taxon>
        <taxon>Embryophyta</taxon>
        <taxon>Tracheophyta</taxon>
        <taxon>Spermatophyta</taxon>
        <taxon>Magnoliopsida</taxon>
        <taxon>eudicotyledons</taxon>
        <taxon>Gunneridae</taxon>
        <taxon>Pentapetalae</taxon>
        <taxon>asterids</taxon>
        <taxon>lamiids</taxon>
        <taxon>Solanales</taxon>
        <taxon>Solanaceae</taxon>
        <taxon>Solanoideae</taxon>
        <taxon>Datureae</taxon>
        <taxon>Datura</taxon>
    </lineage>
</organism>
<dbReference type="SUPFAM" id="SSF46689">
    <property type="entry name" value="Homeodomain-like"/>
    <property type="match status" value="1"/>
</dbReference>
<dbReference type="PROSITE" id="PS50090">
    <property type="entry name" value="MYB_LIKE"/>
    <property type="match status" value="1"/>
</dbReference>
<feature type="region of interest" description="Disordered" evidence="1">
    <location>
        <begin position="1"/>
        <end position="21"/>
    </location>
</feature>
<dbReference type="Gene3D" id="1.10.10.60">
    <property type="entry name" value="Homeodomain-like"/>
    <property type="match status" value="1"/>
</dbReference>
<dbReference type="Proteomes" id="UP000823775">
    <property type="component" value="Unassembled WGS sequence"/>
</dbReference>
<reference evidence="3 4" key="1">
    <citation type="journal article" date="2021" name="BMC Genomics">
        <title>Datura genome reveals duplications of psychoactive alkaloid biosynthetic genes and high mutation rate following tissue culture.</title>
        <authorList>
            <person name="Rajewski A."/>
            <person name="Carter-House D."/>
            <person name="Stajich J."/>
            <person name="Litt A."/>
        </authorList>
    </citation>
    <scope>NUCLEOTIDE SEQUENCE [LARGE SCALE GENOMIC DNA]</scope>
    <source>
        <strain evidence="3">AR-01</strain>
    </source>
</reference>
<dbReference type="InterPro" id="IPR001005">
    <property type="entry name" value="SANT/Myb"/>
</dbReference>
<evidence type="ECO:0000313" key="4">
    <source>
        <dbReference type="Proteomes" id="UP000823775"/>
    </source>
</evidence>
<evidence type="ECO:0000313" key="3">
    <source>
        <dbReference type="EMBL" id="MCD7456460.1"/>
    </source>
</evidence>
<name>A0ABS8SCB6_DATST</name>
<evidence type="ECO:0000256" key="1">
    <source>
        <dbReference type="SAM" id="MobiDB-lite"/>
    </source>
</evidence>
<evidence type="ECO:0000259" key="2">
    <source>
        <dbReference type="PROSITE" id="PS50090"/>
    </source>
</evidence>
<dbReference type="InterPro" id="IPR044798">
    <property type="entry name" value="EAF1A/B"/>
</dbReference>
<dbReference type="Pfam" id="PF13921">
    <property type="entry name" value="Myb_DNA-bind_6"/>
    <property type="match status" value="1"/>
</dbReference>
<dbReference type="PANTHER" id="PTHR46774">
    <property type="entry name" value="CHROMATIN MODIFICATION-RELATED PROTEIN EAF1 A-RELATED"/>
    <property type="match status" value="1"/>
</dbReference>